<evidence type="ECO:0000313" key="1">
    <source>
        <dbReference type="EMBL" id="QBY46247.1"/>
    </source>
</evidence>
<dbReference type="EMBL" id="CP123525">
    <property type="protein sequence ID" value="WGM08162.1"/>
    <property type="molecule type" value="Genomic_DNA"/>
</dbReference>
<evidence type="ECO:0008006" key="7">
    <source>
        <dbReference type="Google" id="ProtNLM"/>
    </source>
</evidence>
<sequence length="131" mass="15518">MEKVKNKYRLSLPIPDSILKQIDEFVEDKRTDGEPNSTSNRTVIAMEMLKIGCLVMQKRKANKDNEEPQITLDDKLALIAQSVLKIEFMENLLFYATKKNQEKTSLYMSDENHKKYLEEIEYKLSYFFKRK</sequence>
<evidence type="ECO:0000313" key="3">
    <source>
        <dbReference type="EMBL" id="WGM08162.1"/>
    </source>
</evidence>
<accession>A0A4P7L0N9</accession>
<dbReference type="AlphaFoldDB" id="A0A4P7L0N9"/>
<keyword evidence="1" id="KW-0614">Plasmid</keyword>
<evidence type="ECO:0000313" key="4">
    <source>
        <dbReference type="Proteomes" id="UP000295134"/>
    </source>
</evidence>
<evidence type="ECO:0000313" key="2">
    <source>
        <dbReference type="EMBL" id="WGM03289.1"/>
    </source>
</evidence>
<evidence type="ECO:0000313" key="5">
    <source>
        <dbReference type="Proteomes" id="UP001177592"/>
    </source>
</evidence>
<protein>
    <recommendedName>
        <fullName evidence="7">Relaxosome protein TraM</fullName>
    </recommendedName>
</protein>
<dbReference type="EMBL" id="CP123505">
    <property type="protein sequence ID" value="WGM03289.1"/>
    <property type="molecule type" value="Genomic_DNA"/>
</dbReference>
<reference evidence="1 4" key="1">
    <citation type="submission" date="2019-03" db="EMBL/GenBank/DDBJ databases">
        <title>Long-read sequencing reveals hyperdense prophage content in a complex bacterial symbiont genome.</title>
        <authorList>
            <person name="Frost C.L."/>
            <person name="Siozios S."/>
            <person name="Nadal-Jimenez P."/>
            <person name="Brockhurst M.A."/>
            <person name="King K.C."/>
            <person name="Darby A.C."/>
            <person name="Hurst G.D.D."/>
        </authorList>
    </citation>
    <scope>NUCLEOTIDE SEQUENCE [LARGE SCALE GENOMIC DNA]</scope>
    <source>
        <strain evidence="1 4">FIN</strain>
        <plasmid evidence="4">parsfin5</plasmid>
        <plasmid evidence="1">pArsFIN5</plasmid>
    </source>
</reference>
<evidence type="ECO:0000313" key="6">
    <source>
        <dbReference type="Proteomes" id="UP001177595"/>
    </source>
</evidence>
<dbReference type="EMBL" id="CP038617">
    <property type="protein sequence ID" value="QBY46247.1"/>
    <property type="molecule type" value="Genomic_DNA"/>
</dbReference>
<geneLocation type="plasmid" evidence="3 5">
    <name>paNv_CAN2</name>
</geneLocation>
<keyword evidence="5" id="KW-1185">Reference proteome</keyword>
<dbReference type="Proteomes" id="UP001177595">
    <property type="component" value="Plasmid paPv1"/>
</dbReference>
<dbReference type="Proteomes" id="UP001177592">
    <property type="component" value="Plasmid paNv_CAN2"/>
</dbReference>
<geneLocation type="plasmid" evidence="2 6">
    <name>paPv1</name>
</geneLocation>
<dbReference type="GeneID" id="39751395"/>
<gene>
    <name evidence="1" type="ORF">ArsFIN_48580</name>
    <name evidence="2" type="ORF">QE210_17960</name>
    <name evidence="3" type="ORF">QE258_23100</name>
</gene>
<dbReference type="Proteomes" id="UP000295134">
    <property type="component" value="Plasmid pArsFIN5"/>
</dbReference>
<geneLocation type="plasmid" evidence="1">
    <name>pArsFIN5</name>
</geneLocation>
<organism evidence="1 4">
    <name type="scientific">Arsenophonus nasoniae</name>
    <name type="common">son-killer infecting Nasonia vitripennis</name>
    <dbReference type="NCBI Taxonomy" id="638"/>
    <lineage>
        <taxon>Bacteria</taxon>
        <taxon>Pseudomonadati</taxon>
        <taxon>Pseudomonadota</taxon>
        <taxon>Gammaproteobacteria</taxon>
        <taxon>Enterobacterales</taxon>
        <taxon>Morganellaceae</taxon>
        <taxon>Arsenophonus</taxon>
    </lineage>
</organism>
<dbReference type="RefSeq" id="WP_026823641.1">
    <property type="nucleotide sequence ID" value="NZ_CP038617.1"/>
</dbReference>
<proteinExistence type="predicted"/>
<reference evidence="2" key="2">
    <citation type="submission" date="2023-04" db="EMBL/GenBank/DDBJ databases">
        <title>Genome dynamics across the evolutionary transition to endosymbiosis.</title>
        <authorList>
            <person name="Siozios S."/>
            <person name="Nadal-Jimenez P."/>
            <person name="Azagi T."/>
            <person name="Sprong H."/>
            <person name="Frost C.L."/>
            <person name="Parratt S.R."/>
            <person name="Taylor G."/>
            <person name="Brettell L."/>
            <person name="Lew K.C."/>
            <person name="Croft L."/>
            <person name="King K.C."/>
            <person name="Brockhurst M.A."/>
            <person name="Hypsa V."/>
            <person name="Novakova E."/>
            <person name="Darby A.C."/>
            <person name="Hurst G.D.D."/>
        </authorList>
    </citation>
    <scope>NUCLEOTIDE SEQUENCE</scope>
    <source>
        <strain evidence="3">ANv_CAN</strain>
        <strain evidence="2">APv</strain>
        <plasmid evidence="3">paNv_CAN2</plasmid>
        <plasmid evidence="2">paPv1</plasmid>
    </source>
</reference>
<name>A0A4P7L0N9_9GAMM</name>
<geneLocation type="plasmid" evidence="4">
    <name>parsfin5</name>
</geneLocation>
<dbReference type="KEGG" id="ans:ArsFIN_48580"/>